<keyword evidence="1" id="KW-0812">Transmembrane</keyword>
<keyword evidence="1" id="KW-1133">Transmembrane helix</keyword>
<dbReference type="AlphaFoldDB" id="A0A1H6QDY0"/>
<accession>A0A1H6QDY0</accession>
<gene>
    <name evidence="2" type="ORF">SAMN04487834_100128</name>
</gene>
<feature type="transmembrane region" description="Helical" evidence="1">
    <location>
        <begin position="299"/>
        <end position="322"/>
    </location>
</feature>
<feature type="transmembrane region" description="Helical" evidence="1">
    <location>
        <begin position="556"/>
        <end position="579"/>
    </location>
</feature>
<reference evidence="3" key="1">
    <citation type="submission" date="2016-10" db="EMBL/GenBank/DDBJ databases">
        <authorList>
            <person name="Varghese N."/>
        </authorList>
    </citation>
    <scope>NUCLEOTIDE SEQUENCE [LARGE SCALE GENOMIC DNA]</scope>
    <source>
        <strain evidence="3">DSM 20406</strain>
    </source>
</reference>
<dbReference type="Proteomes" id="UP000183028">
    <property type="component" value="Unassembled WGS sequence"/>
</dbReference>
<sequence>MLTGMTIKLSILKKLTIILISCVLSFFIIDFASRDLNGDFRNQLNAQFKESMEISFDYRTKNDYRKHILESYAKKYHFSYYCLEYRLGNESNLYSVYDPSNRITLKKYDIGAYFNKHYIHDVRAMTDKQYYLTNYFILFDSDRSVIEEAFSNTKEVRIKEASIQQNHHVEGSYTFVFLLQTALPYVIILLILYLMIELAIYEKQRKEYALKKIHGMSVFSILRKTYFFDYFSVTILYWLTNLIFVYGLGYNGNDNSYILKMSAMIYVLLLVPFILIDVLESIGVHFLRIKNALKNKVSAIAYDAVSIAFKFITVFFLTFQLVSLISQSYDLYMQTRELEKIAQKTKTMMRTYGMDVRFDLSNDETVRIIKRFDQLVQDNGGIYIDASNYYSTRGRSPYSPLSYFKEAVIINENVVSFFHIKDTKGKEIILKKNKQRYLHPIILVPENLINDSKIKAFTKGSDPKYEIITIQSNQKIYSFRPELATKNDGWIINPIMIIDGNSLNDALIPIKDKDIEKGLKELLNKYDIDDKLFLKMRPSEYFDDHMKWLKEDAVRYLVISIFSLLLVAIVIYQSIVIYFKRNMKRILILKVNGNSFVERYDIYFITDLSLFLIMGIISVFLGRPLNVVALFVIYLLNIIFLTSTLRHVESSKIITYLKGSDS</sequence>
<feature type="transmembrane region" description="Helical" evidence="1">
    <location>
        <begin position="600"/>
        <end position="621"/>
    </location>
</feature>
<feature type="transmembrane region" description="Helical" evidence="1">
    <location>
        <begin position="226"/>
        <end position="248"/>
    </location>
</feature>
<evidence type="ECO:0000313" key="3">
    <source>
        <dbReference type="Proteomes" id="UP000183028"/>
    </source>
</evidence>
<name>A0A1H6QDY0_9FIRM</name>
<evidence type="ECO:0008006" key="4">
    <source>
        <dbReference type="Google" id="ProtNLM"/>
    </source>
</evidence>
<organism evidence="2 3">
    <name type="scientific">Sharpea azabuensis</name>
    <dbReference type="NCBI Taxonomy" id="322505"/>
    <lineage>
        <taxon>Bacteria</taxon>
        <taxon>Bacillati</taxon>
        <taxon>Bacillota</taxon>
        <taxon>Erysipelotrichia</taxon>
        <taxon>Erysipelotrichales</taxon>
        <taxon>Coprobacillaceae</taxon>
        <taxon>Sharpea</taxon>
    </lineage>
</organism>
<feature type="transmembrane region" description="Helical" evidence="1">
    <location>
        <begin position="263"/>
        <end position="287"/>
    </location>
</feature>
<feature type="transmembrane region" description="Helical" evidence="1">
    <location>
        <begin position="627"/>
        <end position="648"/>
    </location>
</feature>
<dbReference type="InterPro" id="IPR006541">
    <property type="entry name" value="Bacteriocin_ass"/>
</dbReference>
<dbReference type="Pfam" id="PF07242">
    <property type="entry name" value="DUF1430"/>
    <property type="match status" value="1"/>
</dbReference>
<evidence type="ECO:0000256" key="1">
    <source>
        <dbReference type="SAM" id="Phobius"/>
    </source>
</evidence>
<dbReference type="STRING" id="322505.SAMN04487836_10163"/>
<feature type="transmembrane region" description="Helical" evidence="1">
    <location>
        <begin position="12"/>
        <end position="32"/>
    </location>
</feature>
<feature type="transmembrane region" description="Helical" evidence="1">
    <location>
        <begin position="182"/>
        <end position="201"/>
    </location>
</feature>
<dbReference type="OrthoDB" id="470139at2"/>
<evidence type="ECO:0000313" key="2">
    <source>
        <dbReference type="EMBL" id="SEI37222.1"/>
    </source>
</evidence>
<protein>
    <recommendedName>
        <fullName evidence="4">Bacteriocin-associated integral membrane (Putative immunity) protein</fullName>
    </recommendedName>
</protein>
<proteinExistence type="predicted"/>
<keyword evidence="3" id="KW-1185">Reference proteome</keyword>
<dbReference type="EMBL" id="FNYK01000001">
    <property type="protein sequence ID" value="SEI37222.1"/>
    <property type="molecule type" value="Genomic_DNA"/>
</dbReference>
<keyword evidence="1" id="KW-0472">Membrane</keyword>